<evidence type="ECO:0000256" key="1">
    <source>
        <dbReference type="SAM" id="MobiDB-lite"/>
    </source>
</evidence>
<organism evidence="2 3">
    <name type="scientific">Oedothorax gibbosus</name>
    <dbReference type="NCBI Taxonomy" id="931172"/>
    <lineage>
        <taxon>Eukaryota</taxon>
        <taxon>Metazoa</taxon>
        <taxon>Ecdysozoa</taxon>
        <taxon>Arthropoda</taxon>
        <taxon>Chelicerata</taxon>
        <taxon>Arachnida</taxon>
        <taxon>Araneae</taxon>
        <taxon>Araneomorphae</taxon>
        <taxon>Entelegynae</taxon>
        <taxon>Araneoidea</taxon>
        <taxon>Linyphiidae</taxon>
        <taxon>Erigoninae</taxon>
        <taxon>Oedothorax</taxon>
    </lineage>
</organism>
<evidence type="ECO:0000313" key="2">
    <source>
        <dbReference type="EMBL" id="KAG8191143.1"/>
    </source>
</evidence>
<accession>A0AAV6V5E3</accession>
<feature type="region of interest" description="Disordered" evidence="1">
    <location>
        <begin position="1"/>
        <end position="29"/>
    </location>
</feature>
<dbReference type="Proteomes" id="UP000827092">
    <property type="component" value="Unassembled WGS sequence"/>
</dbReference>
<feature type="compositionally biased region" description="Polar residues" evidence="1">
    <location>
        <begin position="7"/>
        <end position="23"/>
    </location>
</feature>
<comment type="caution">
    <text evidence="2">The sequence shown here is derived from an EMBL/GenBank/DDBJ whole genome shotgun (WGS) entry which is preliminary data.</text>
</comment>
<keyword evidence="3" id="KW-1185">Reference proteome</keyword>
<name>A0AAV6V5E3_9ARAC</name>
<gene>
    <name evidence="2" type="ORF">JTE90_016656</name>
</gene>
<dbReference type="EMBL" id="JAFNEN010000165">
    <property type="protein sequence ID" value="KAG8191143.1"/>
    <property type="molecule type" value="Genomic_DNA"/>
</dbReference>
<dbReference type="AlphaFoldDB" id="A0AAV6V5E3"/>
<sequence>MKRTIFAENTKTKQQISENNQHNIRSKQELSDERICPHMHRIAISFCDLDGPLAVGWTRPWALTLRHPCMSKHFRGALGDRDSHPLSVS</sequence>
<protein>
    <submittedName>
        <fullName evidence="2">Uncharacterized protein</fullName>
    </submittedName>
</protein>
<proteinExistence type="predicted"/>
<evidence type="ECO:0000313" key="3">
    <source>
        <dbReference type="Proteomes" id="UP000827092"/>
    </source>
</evidence>
<reference evidence="2 3" key="1">
    <citation type="journal article" date="2022" name="Nat. Ecol. Evol.">
        <title>A masculinizing supergene underlies an exaggerated male reproductive morph in a spider.</title>
        <authorList>
            <person name="Hendrickx F."/>
            <person name="De Corte Z."/>
            <person name="Sonet G."/>
            <person name="Van Belleghem S.M."/>
            <person name="Kostlbacher S."/>
            <person name="Vangestel C."/>
        </authorList>
    </citation>
    <scope>NUCLEOTIDE SEQUENCE [LARGE SCALE GENOMIC DNA]</scope>
    <source>
        <strain evidence="2">W744_W776</strain>
    </source>
</reference>